<comment type="caution">
    <text evidence="3">The sequence shown here is derived from an EMBL/GenBank/DDBJ whole genome shotgun (WGS) entry which is preliminary data.</text>
</comment>
<dbReference type="Proteomes" id="UP000216885">
    <property type="component" value="Unassembled WGS sequence"/>
</dbReference>
<organism evidence="3 4">
    <name type="scientific">Bordetella genomosp. 4</name>
    <dbReference type="NCBI Taxonomy" id="463044"/>
    <lineage>
        <taxon>Bacteria</taxon>
        <taxon>Pseudomonadati</taxon>
        <taxon>Pseudomonadota</taxon>
        <taxon>Betaproteobacteria</taxon>
        <taxon>Burkholderiales</taxon>
        <taxon>Alcaligenaceae</taxon>
        <taxon>Bordetella</taxon>
    </lineage>
</organism>
<evidence type="ECO:0000256" key="1">
    <source>
        <dbReference type="SAM" id="Phobius"/>
    </source>
</evidence>
<dbReference type="RefSeq" id="WP_094837427.1">
    <property type="nucleotide sequence ID" value="NZ_NEVQ01000008.1"/>
</dbReference>
<dbReference type="Pfam" id="PF14378">
    <property type="entry name" value="PAP2_3"/>
    <property type="match status" value="1"/>
</dbReference>
<accession>A0A261UCG7</accession>
<feature type="domain" description="Inositolphosphotransferase Aur1/Ipt1" evidence="2">
    <location>
        <begin position="66"/>
        <end position="206"/>
    </location>
</feature>
<keyword evidence="1" id="KW-0472">Membrane</keyword>
<sequence>MVQESEFTGVREISDHPWREALVWMLLSSLLFLIGYSLTNRWAAARPDAMSWHTAWDDNIPFLAWMIWPYLSLNLIFPCTFFAFERLHALRRHAGRIVAAQLTCFAAFALIPSINVRPLPQPDGVTGLLFSQLRAFEQPYNMFPSLHAATLLLVWLAWLPKLQRHRLARWAWHGWCLLILVSTVTTWQHDLWDIAAGLLVGIATLAIWPIRTVSR</sequence>
<feature type="transmembrane region" description="Helical" evidence="1">
    <location>
        <begin position="194"/>
        <end position="210"/>
    </location>
</feature>
<keyword evidence="1" id="KW-1133">Transmembrane helix</keyword>
<keyword evidence="1" id="KW-0812">Transmembrane</keyword>
<gene>
    <name evidence="3" type="ORF">CAL20_06140</name>
</gene>
<evidence type="ECO:0000259" key="2">
    <source>
        <dbReference type="Pfam" id="PF14378"/>
    </source>
</evidence>
<keyword evidence="4" id="KW-1185">Reference proteome</keyword>
<evidence type="ECO:0000313" key="4">
    <source>
        <dbReference type="Proteomes" id="UP000216885"/>
    </source>
</evidence>
<dbReference type="AlphaFoldDB" id="A0A261UCG7"/>
<feature type="transmembrane region" description="Helical" evidence="1">
    <location>
        <begin position="21"/>
        <end position="42"/>
    </location>
</feature>
<feature type="transmembrane region" description="Helical" evidence="1">
    <location>
        <begin position="140"/>
        <end position="158"/>
    </location>
</feature>
<dbReference type="GO" id="GO:0016020">
    <property type="term" value="C:membrane"/>
    <property type="evidence" value="ECO:0007669"/>
    <property type="project" value="UniProtKB-SubCell"/>
</dbReference>
<reference evidence="3 4" key="1">
    <citation type="submission" date="2017-05" db="EMBL/GenBank/DDBJ databases">
        <title>Complete and WGS of Bordetella genogroups.</title>
        <authorList>
            <person name="Spilker T."/>
            <person name="LiPuma J."/>
        </authorList>
    </citation>
    <scope>NUCLEOTIDE SEQUENCE [LARGE SCALE GENOMIC DNA]</scope>
    <source>
        <strain evidence="3 4">AU9919</strain>
    </source>
</reference>
<protein>
    <submittedName>
        <fullName evidence="3">Phosphatase</fullName>
    </submittedName>
</protein>
<name>A0A261UCG7_9BORD</name>
<feature type="transmembrane region" description="Helical" evidence="1">
    <location>
        <begin position="62"/>
        <end position="84"/>
    </location>
</feature>
<dbReference type="InterPro" id="IPR026841">
    <property type="entry name" value="Aur1/Ipt1"/>
</dbReference>
<evidence type="ECO:0000313" key="3">
    <source>
        <dbReference type="EMBL" id="OZI59197.1"/>
    </source>
</evidence>
<dbReference type="Gene3D" id="1.20.144.10">
    <property type="entry name" value="Phosphatidic acid phosphatase type 2/haloperoxidase"/>
    <property type="match status" value="1"/>
</dbReference>
<feature type="transmembrane region" description="Helical" evidence="1">
    <location>
        <begin position="170"/>
        <end position="188"/>
    </location>
</feature>
<dbReference type="EMBL" id="NEVQ01000008">
    <property type="protein sequence ID" value="OZI59197.1"/>
    <property type="molecule type" value="Genomic_DNA"/>
</dbReference>
<proteinExistence type="predicted"/>
<feature type="transmembrane region" description="Helical" evidence="1">
    <location>
        <begin position="96"/>
        <end position="114"/>
    </location>
</feature>